<evidence type="ECO:0000256" key="4">
    <source>
        <dbReference type="ARBA" id="ARBA00022502"/>
    </source>
</evidence>
<comment type="pathway">
    <text evidence="2">Glycolipid biosynthesis; glycosylphosphatidylinositol-anchor biosynthesis.</text>
</comment>
<feature type="transmembrane region" description="Helical" evidence="9">
    <location>
        <begin position="77"/>
        <end position="95"/>
    </location>
</feature>
<feature type="transmembrane region" description="Helical" evidence="9">
    <location>
        <begin position="255"/>
        <end position="273"/>
    </location>
</feature>
<evidence type="ECO:0000256" key="10">
    <source>
        <dbReference type="SAM" id="SignalP"/>
    </source>
</evidence>
<comment type="similarity">
    <text evidence="3">Belongs to the PIGU family.</text>
</comment>
<dbReference type="EMBL" id="HACM01001791">
    <property type="protein sequence ID" value="CRZ02233.1"/>
    <property type="molecule type" value="Transcribed_RNA"/>
</dbReference>
<sequence length="421" mass="48547">MLWVDLILAAALRYLLMLTTSHSSESVQIVGASSSYRRVVEAMYLHSQNRSIYDGDIFHQPPLLFAFLSFLNDVGSIHLIHFFFICIDLFIAAMLRNVTMRSRDMGFPFPNSEICIHKQANLHDIVFRMFLFNPLTLLSCASLSTVSLSQVFVIFALYSTYNGHILSLAFSFATSVYLELYNAILLVPILIVLHFKQLDLSSAAKRDAPLNAVPFSLTAKMLMFISLSIGFLASLIALSSHYFGSSRWWSFSYRYLYFVHDLTPNIGIFWYFVTEMFHRFRSFFLICFNSQVFVYVIPLTIRFWHNPLFLFFIFMHLIMMFRPYPVVGDFGIVYCLLLTQYDILKEMRNLMPVYVALIVSFTMSAVMWTMWIDLGCGNANFYYVMGLVCAFSNGFILIEAISAVRQLYASVDEGKKIISER</sequence>
<evidence type="ECO:0000256" key="1">
    <source>
        <dbReference type="ARBA" id="ARBA00004477"/>
    </source>
</evidence>
<keyword evidence="10" id="KW-0732">Signal</keyword>
<evidence type="ECO:0000256" key="5">
    <source>
        <dbReference type="ARBA" id="ARBA00022692"/>
    </source>
</evidence>
<evidence type="ECO:0000256" key="2">
    <source>
        <dbReference type="ARBA" id="ARBA00004687"/>
    </source>
</evidence>
<keyword evidence="8 9" id="KW-0472">Membrane</keyword>
<accession>A0A0H5QJQ3</accession>
<dbReference type="GO" id="GO:0016255">
    <property type="term" value="P:attachment of GPI anchor to protein"/>
    <property type="evidence" value="ECO:0007669"/>
    <property type="project" value="InterPro"/>
</dbReference>
<evidence type="ECO:0000256" key="7">
    <source>
        <dbReference type="ARBA" id="ARBA00022989"/>
    </source>
</evidence>
<reference evidence="11" key="1">
    <citation type="submission" date="2015-04" db="EMBL/GenBank/DDBJ databases">
        <title>The genome sequence of the plant pathogenic Rhizarian Plasmodiophora brassicae reveals insights in its biotrophic life cycle and the origin of chitin synthesis.</title>
        <authorList>
            <person name="Schwelm A."/>
            <person name="Fogelqvist J."/>
            <person name="Knaust A."/>
            <person name="Julke S."/>
            <person name="Lilja T."/>
            <person name="Dhandapani V."/>
            <person name="Bonilla-Rosso G."/>
            <person name="Karlsson M."/>
            <person name="Shevchenko A."/>
            <person name="Choi S.R."/>
            <person name="Kim H.G."/>
            <person name="Park J.Y."/>
            <person name="Lim Y.P."/>
            <person name="Ludwig-Muller J."/>
            <person name="Dixelius C."/>
        </authorList>
    </citation>
    <scope>NUCLEOTIDE SEQUENCE</scope>
    <source>
        <tissue evidence="11">Potato root galls</tissue>
    </source>
</reference>
<evidence type="ECO:0000256" key="3">
    <source>
        <dbReference type="ARBA" id="ARBA00010026"/>
    </source>
</evidence>
<dbReference type="UniPathway" id="UPA00196"/>
<feature type="transmembrane region" description="Helical" evidence="9">
    <location>
        <begin position="135"/>
        <end position="159"/>
    </location>
</feature>
<evidence type="ECO:0000256" key="6">
    <source>
        <dbReference type="ARBA" id="ARBA00022824"/>
    </source>
</evidence>
<comment type="subcellular location">
    <subcellularLocation>
        <location evidence="1">Endoplasmic reticulum membrane</location>
        <topology evidence="1">Multi-pass membrane protein</topology>
    </subcellularLocation>
</comment>
<keyword evidence="5 9" id="KW-0812">Transmembrane</keyword>
<dbReference type="Pfam" id="PF06728">
    <property type="entry name" value="PIG-U"/>
    <property type="match status" value="1"/>
</dbReference>
<feature type="transmembrane region" description="Helical" evidence="9">
    <location>
        <begin position="282"/>
        <end position="304"/>
    </location>
</feature>
<organism evidence="11">
    <name type="scientific">Spongospora subterranea</name>
    <dbReference type="NCBI Taxonomy" id="70186"/>
    <lineage>
        <taxon>Eukaryota</taxon>
        <taxon>Sar</taxon>
        <taxon>Rhizaria</taxon>
        <taxon>Endomyxa</taxon>
        <taxon>Phytomyxea</taxon>
        <taxon>Plasmodiophorida</taxon>
        <taxon>Plasmodiophoridae</taxon>
        <taxon>Spongospora</taxon>
    </lineage>
</organism>
<keyword evidence="7 9" id="KW-1133">Transmembrane helix</keyword>
<feature type="chain" id="PRO_5005223454" description="GPI transamidase subunit PIG-U" evidence="10">
    <location>
        <begin position="27"/>
        <end position="421"/>
    </location>
</feature>
<keyword evidence="6" id="KW-0256">Endoplasmic reticulum</keyword>
<feature type="transmembrane region" description="Helical" evidence="9">
    <location>
        <begin position="310"/>
        <end position="338"/>
    </location>
</feature>
<evidence type="ECO:0000313" key="11">
    <source>
        <dbReference type="EMBL" id="CRZ02233.1"/>
    </source>
</evidence>
<dbReference type="AlphaFoldDB" id="A0A0H5QJQ3"/>
<name>A0A0H5QJQ3_9EUKA</name>
<evidence type="ECO:0000256" key="9">
    <source>
        <dbReference type="SAM" id="Phobius"/>
    </source>
</evidence>
<feature type="signal peptide" evidence="10">
    <location>
        <begin position="1"/>
        <end position="26"/>
    </location>
</feature>
<dbReference type="GO" id="GO:0042765">
    <property type="term" value="C:GPI-anchor transamidase complex"/>
    <property type="evidence" value="ECO:0007669"/>
    <property type="project" value="InterPro"/>
</dbReference>
<keyword evidence="4" id="KW-0337">GPI-anchor biosynthesis</keyword>
<dbReference type="InterPro" id="IPR009600">
    <property type="entry name" value="PIG-U"/>
</dbReference>
<evidence type="ECO:0008006" key="12">
    <source>
        <dbReference type="Google" id="ProtNLM"/>
    </source>
</evidence>
<dbReference type="GO" id="GO:0006506">
    <property type="term" value="P:GPI anchor biosynthetic process"/>
    <property type="evidence" value="ECO:0007669"/>
    <property type="project" value="UniProtKB-UniPathway"/>
</dbReference>
<feature type="transmembrane region" description="Helical" evidence="9">
    <location>
        <begin position="381"/>
        <end position="401"/>
    </location>
</feature>
<dbReference type="PANTHER" id="PTHR13121">
    <property type="entry name" value="GPI TRANSAMIDASE COMPONENT PIG-U"/>
    <property type="match status" value="1"/>
</dbReference>
<proteinExistence type="inferred from homology"/>
<evidence type="ECO:0000256" key="8">
    <source>
        <dbReference type="ARBA" id="ARBA00023136"/>
    </source>
</evidence>
<feature type="transmembrane region" description="Helical" evidence="9">
    <location>
        <begin position="350"/>
        <end position="369"/>
    </location>
</feature>
<protein>
    <recommendedName>
        <fullName evidence="12">GPI transamidase subunit PIG-U</fullName>
    </recommendedName>
</protein>
<dbReference type="PANTHER" id="PTHR13121:SF0">
    <property type="entry name" value="PHOSPHATIDYLINOSITOL GLYCAN ANCHOR BIOSYNTHESIS CLASS U PROTEIN"/>
    <property type="match status" value="1"/>
</dbReference>
<feature type="transmembrane region" description="Helical" evidence="9">
    <location>
        <begin position="165"/>
        <end position="193"/>
    </location>
</feature>
<feature type="transmembrane region" description="Helical" evidence="9">
    <location>
        <begin position="221"/>
        <end position="243"/>
    </location>
</feature>